<feature type="transmembrane region" description="Helical" evidence="6">
    <location>
        <begin position="138"/>
        <end position="159"/>
    </location>
</feature>
<evidence type="ECO:0000256" key="5">
    <source>
        <dbReference type="ARBA" id="ARBA00023136"/>
    </source>
</evidence>
<name>A0ABR2L3C6_9EUKA</name>
<keyword evidence="8" id="KW-1185">Reference proteome</keyword>
<keyword evidence="3 6" id="KW-0812">Transmembrane</keyword>
<dbReference type="InterPro" id="IPR042416">
    <property type="entry name" value="OSTC"/>
</dbReference>
<comment type="subcellular location">
    <subcellularLocation>
        <location evidence="1">Membrane</location>
        <topology evidence="1">Multi-pass membrane protein</topology>
    </subcellularLocation>
</comment>
<evidence type="ECO:0000256" key="6">
    <source>
        <dbReference type="SAM" id="Phobius"/>
    </source>
</evidence>
<evidence type="ECO:0000256" key="4">
    <source>
        <dbReference type="ARBA" id="ARBA00022989"/>
    </source>
</evidence>
<sequence>MSEEQQKQIQQIELEQNQSTLSKILLFPFKFLYPPILNTPISTIKLPNIIITTFLVFVSYFLSVGGFVYCYVNHTPFFGESRDEKGNVRQTYFNEGISTQVIFEALVVGAVYSSVSCIAICAYYALTSKSRKSLSYKMLYRIGCTFPIWLILSFELFVLKAPHFFPGFSL</sequence>
<evidence type="ECO:0000256" key="1">
    <source>
        <dbReference type="ARBA" id="ARBA00004141"/>
    </source>
</evidence>
<dbReference type="Pfam" id="PF04756">
    <property type="entry name" value="OST3_OST6"/>
    <property type="match status" value="1"/>
</dbReference>
<comment type="caution">
    <text evidence="7">The sequence shown here is derived from an EMBL/GenBank/DDBJ whole genome shotgun (WGS) entry which is preliminary data.</text>
</comment>
<organism evidence="7 8">
    <name type="scientific">Tritrichomonas musculus</name>
    <dbReference type="NCBI Taxonomy" id="1915356"/>
    <lineage>
        <taxon>Eukaryota</taxon>
        <taxon>Metamonada</taxon>
        <taxon>Parabasalia</taxon>
        <taxon>Tritrichomonadida</taxon>
        <taxon>Tritrichomonadidae</taxon>
        <taxon>Tritrichomonas</taxon>
    </lineage>
</organism>
<comment type="similarity">
    <text evidence="2">Belongs to the OSTC family.</text>
</comment>
<protein>
    <submittedName>
        <fullName evidence="7">Uncharacterized protein</fullName>
    </submittedName>
</protein>
<accession>A0ABR2L3C6</accession>
<evidence type="ECO:0000256" key="2">
    <source>
        <dbReference type="ARBA" id="ARBA00009376"/>
    </source>
</evidence>
<proteinExistence type="inferred from homology"/>
<feature type="transmembrane region" description="Helical" evidence="6">
    <location>
        <begin position="101"/>
        <end position="126"/>
    </location>
</feature>
<dbReference type="EMBL" id="JAPFFF010000002">
    <property type="protein sequence ID" value="KAK8897242.1"/>
    <property type="molecule type" value="Genomic_DNA"/>
</dbReference>
<dbReference type="InterPro" id="IPR021149">
    <property type="entry name" value="OligosaccharylTrfase_OST3/OST6"/>
</dbReference>
<gene>
    <name evidence="7" type="ORF">M9Y10_015181</name>
</gene>
<dbReference type="Proteomes" id="UP001470230">
    <property type="component" value="Unassembled WGS sequence"/>
</dbReference>
<keyword evidence="5 6" id="KW-0472">Membrane</keyword>
<evidence type="ECO:0000256" key="3">
    <source>
        <dbReference type="ARBA" id="ARBA00022692"/>
    </source>
</evidence>
<keyword evidence="4 6" id="KW-1133">Transmembrane helix</keyword>
<reference evidence="7 8" key="1">
    <citation type="submission" date="2024-04" db="EMBL/GenBank/DDBJ databases">
        <title>Tritrichomonas musculus Genome.</title>
        <authorList>
            <person name="Alves-Ferreira E."/>
            <person name="Grigg M."/>
            <person name="Lorenzi H."/>
            <person name="Galac M."/>
        </authorList>
    </citation>
    <scope>NUCLEOTIDE SEQUENCE [LARGE SCALE GENOMIC DNA]</scope>
    <source>
        <strain evidence="7 8">EAF2021</strain>
    </source>
</reference>
<feature type="transmembrane region" description="Helical" evidence="6">
    <location>
        <begin position="49"/>
        <end position="72"/>
    </location>
</feature>
<evidence type="ECO:0000313" key="7">
    <source>
        <dbReference type="EMBL" id="KAK8897242.1"/>
    </source>
</evidence>
<evidence type="ECO:0000313" key="8">
    <source>
        <dbReference type="Proteomes" id="UP001470230"/>
    </source>
</evidence>
<dbReference type="PANTHER" id="PTHR13160:SF4">
    <property type="entry name" value="OLIGOSACCHARYLTRANSFERASE COMPLEX SUBUNIT OSTC"/>
    <property type="match status" value="1"/>
</dbReference>
<dbReference type="PANTHER" id="PTHR13160">
    <property type="entry name" value="OLIGOSACCHARYLTRANSFERASE COMPLEX SUBUNIT OSTC"/>
    <property type="match status" value="1"/>
</dbReference>